<organism evidence="3 4">
    <name type="scientific">Galendromus occidentalis</name>
    <name type="common">western predatory mite</name>
    <dbReference type="NCBI Taxonomy" id="34638"/>
    <lineage>
        <taxon>Eukaryota</taxon>
        <taxon>Metazoa</taxon>
        <taxon>Ecdysozoa</taxon>
        <taxon>Arthropoda</taxon>
        <taxon>Chelicerata</taxon>
        <taxon>Arachnida</taxon>
        <taxon>Acari</taxon>
        <taxon>Parasitiformes</taxon>
        <taxon>Mesostigmata</taxon>
        <taxon>Gamasina</taxon>
        <taxon>Phytoseioidea</taxon>
        <taxon>Phytoseiidae</taxon>
        <taxon>Typhlodrominae</taxon>
        <taxon>Galendromus</taxon>
    </lineage>
</organism>
<dbReference type="InterPro" id="IPR001584">
    <property type="entry name" value="Integrase_cat-core"/>
</dbReference>
<evidence type="ECO:0000259" key="2">
    <source>
        <dbReference type="PROSITE" id="PS50994"/>
    </source>
</evidence>
<dbReference type="GO" id="GO:0003964">
    <property type="term" value="F:RNA-directed DNA polymerase activity"/>
    <property type="evidence" value="ECO:0007669"/>
    <property type="project" value="UniProtKB-EC"/>
</dbReference>
<evidence type="ECO:0000256" key="1">
    <source>
        <dbReference type="ARBA" id="ARBA00012493"/>
    </source>
</evidence>
<dbReference type="RefSeq" id="XP_003748685.2">
    <property type="nucleotide sequence ID" value="XM_003748637.2"/>
</dbReference>
<dbReference type="PANTHER" id="PTHR37984">
    <property type="entry name" value="PROTEIN CBG26694"/>
    <property type="match status" value="1"/>
</dbReference>
<dbReference type="InterPro" id="IPR050951">
    <property type="entry name" value="Retrovirus_Pol_polyprotein"/>
</dbReference>
<dbReference type="SUPFAM" id="SSF53098">
    <property type="entry name" value="Ribonuclease H-like"/>
    <property type="match status" value="1"/>
</dbReference>
<accession>A0AAJ6QZ04</accession>
<gene>
    <name evidence="4" type="primary">LOC100897948</name>
</gene>
<dbReference type="Gene3D" id="3.30.420.10">
    <property type="entry name" value="Ribonuclease H-like superfamily/Ribonuclease H"/>
    <property type="match status" value="1"/>
</dbReference>
<feature type="domain" description="Integrase catalytic" evidence="2">
    <location>
        <begin position="77"/>
        <end position="234"/>
    </location>
</feature>
<evidence type="ECO:0000313" key="3">
    <source>
        <dbReference type="Proteomes" id="UP000694867"/>
    </source>
</evidence>
<feature type="non-terminal residue" evidence="4">
    <location>
        <position position="306"/>
    </location>
</feature>
<evidence type="ECO:0000313" key="4">
    <source>
        <dbReference type="RefSeq" id="XP_003748685.2"/>
    </source>
</evidence>
<dbReference type="Pfam" id="PF17921">
    <property type="entry name" value="Integrase_H2C2"/>
    <property type="match status" value="1"/>
</dbReference>
<dbReference type="GeneID" id="100897948"/>
<dbReference type="AlphaFoldDB" id="A0AAJ6QZ04"/>
<dbReference type="InterPro" id="IPR041588">
    <property type="entry name" value="Integrase_H2C2"/>
</dbReference>
<sequence length="306" mass="35008">MRGKLIVLPSTLRQRAIDLAHNDAHQGMVRTKQRLKAVYWWPAMDRMIEEAISGCHVCANSDRTTKRRAAPMEPTALPSEPWERLAVDIIGPDGSLGVQNRFAVVIIDYYSKWAEVELMSEVSAAHVVEMFRRLFYREGIPRYIVSDNGVQFISREFQNMLTEFRIQHVKTPLYHPMANGLCERFNRTLGGFFETAKATNKNIRLGLREMIGAYNATPQATTGKSPAELLHGRRMRTRVDVIGRHMEREKSDQTLRKQVLEKQNNQKTYADNRRAAKEVSFGSGDWVRIRKATAAKGESKYTTPVQ</sequence>
<dbReference type="PANTHER" id="PTHR37984:SF15">
    <property type="entry name" value="INTEGRASE CATALYTIC DOMAIN-CONTAINING PROTEIN"/>
    <property type="match status" value="1"/>
</dbReference>
<proteinExistence type="predicted"/>
<reference evidence="4" key="1">
    <citation type="submission" date="2025-08" db="UniProtKB">
        <authorList>
            <consortium name="RefSeq"/>
        </authorList>
    </citation>
    <scope>IDENTIFICATION</scope>
</reference>
<dbReference type="Proteomes" id="UP000694867">
    <property type="component" value="Unplaced"/>
</dbReference>
<dbReference type="Pfam" id="PF00665">
    <property type="entry name" value="rve"/>
    <property type="match status" value="1"/>
</dbReference>
<dbReference type="GO" id="GO:0003676">
    <property type="term" value="F:nucleic acid binding"/>
    <property type="evidence" value="ECO:0007669"/>
    <property type="project" value="InterPro"/>
</dbReference>
<dbReference type="InterPro" id="IPR036397">
    <property type="entry name" value="RNaseH_sf"/>
</dbReference>
<dbReference type="PROSITE" id="PS50994">
    <property type="entry name" value="INTEGRASE"/>
    <property type="match status" value="1"/>
</dbReference>
<dbReference type="FunFam" id="3.30.420.10:FF:000063">
    <property type="entry name" value="Retrovirus-related Pol polyprotein from transposon 297-like Protein"/>
    <property type="match status" value="1"/>
</dbReference>
<dbReference type="InterPro" id="IPR012337">
    <property type="entry name" value="RNaseH-like_sf"/>
</dbReference>
<dbReference type="EC" id="2.7.7.49" evidence="1"/>
<dbReference type="KEGG" id="goe:100897948"/>
<dbReference type="Gene3D" id="1.10.340.70">
    <property type="match status" value="1"/>
</dbReference>
<name>A0AAJ6QZ04_9ACAR</name>
<keyword evidence="3" id="KW-1185">Reference proteome</keyword>
<protein>
    <recommendedName>
        <fullName evidence="1">RNA-directed DNA polymerase</fullName>
        <ecNumber evidence="1">2.7.7.49</ecNumber>
    </recommendedName>
</protein>
<dbReference type="GO" id="GO:0015074">
    <property type="term" value="P:DNA integration"/>
    <property type="evidence" value="ECO:0007669"/>
    <property type="project" value="InterPro"/>
</dbReference>